<dbReference type="GO" id="GO:0019867">
    <property type="term" value="C:outer membrane"/>
    <property type="evidence" value="ECO:0007669"/>
    <property type="project" value="InterPro"/>
</dbReference>
<dbReference type="InterPro" id="IPR000184">
    <property type="entry name" value="Bac_surfAg_D15"/>
</dbReference>
<feature type="domain" description="Bacterial surface antigen (D15)" evidence="3">
    <location>
        <begin position="82"/>
        <end position="360"/>
    </location>
</feature>
<comment type="subcellular location">
    <subcellularLocation>
        <location evidence="1">Membrane</location>
    </subcellularLocation>
</comment>
<dbReference type="RefSeq" id="WP_141613893.1">
    <property type="nucleotide sequence ID" value="NZ_CP041253.1"/>
</dbReference>
<accession>A0A514CFP4</accession>
<dbReference type="KEGG" id="echi:FKX85_06160"/>
<evidence type="ECO:0000256" key="1">
    <source>
        <dbReference type="ARBA" id="ARBA00004370"/>
    </source>
</evidence>
<dbReference type="OrthoDB" id="9771071at2"/>
<proteinExistence type="predicted"/>
<reference evidence="4 5" key="1">
    <citation type="submission" date="2019-06" db="EMBL/GenBank/DDBJ databases">
        <title>Echinicola alkalisoli sp. nov. isolated from saline soil.</title>
        <authorList>
            <person name="Sun J.-Q."/>
            <person name="Xu L."/>
        </authorList>
    </citation>
    <scope>NUCLEOTIDE SEQUENCE [LARGE SCALE GENOMIC DNA]</scope>
    <source>
        <strain evidence="4 5">LN3S3</strain>
    </source>
</reference>
<keyword evidence="5" id="KW-1185">Reference proteome</keyword>
<protein>
    <submittedName>
        <fullName evidence="4">BamA/TamA family outer membrane protein</fullName>
    </submittedName>
</protein>
<keyword evidence="2" id="KW-0472">Membrane</keyword>
<sequence length="360" mass="40832">MKKSLPLLLLLFFILIGYGPLFGQGGSTSKPAEKDSIKKMDFTLMPFLSYNRNLKLMFGAIPMMMYKLDPSDSISPKSLSGLSAIYTTNHSYFVAGFNRWYFKEDTWRASFFALTGDNNSQFYMDDIDAPGFYDYGTKTTIVSAGIQREIVNRLYGGLTYTYSHYDTQYEDDVQPPSTTKTNGLEINLLLDTRDAVYYPTKGRRTRLRWITYPEGLGNDIDANKILSEYNHYFSVHDDRDVFAARFAGKFGLGDIAFEQQVTLGGKDIRGYSQGKYRGDGLMALQGEYRYNFNHKMGLVGFAGMATIYGSDTESFNWKLYPGAGVGYRYRAFKTVKFNIGLDAAVGKDDWGVYFRIGESF</sequence>
<evidence type="ECO:0000256" key="2">
    <source>
        <dbReference type="ARBA" id="ARBA00023136"/>
    </source>
</evidence>
<gene>
    <name evidence="4" type="ORF">FKX85_06160</name>
</gene>
<dbReference type="Proteomes" id="UP000316614">
    <property type="component" value="Chromosome"/>
</dbReference>
<evidence type="ECO:0000259" key="3">
    <source>
        <dbReference type="Pfam" id="PF01103"/>
    </source>
</evidence>
<dbReference type="AlphaFoldDB" id="A0A514CFP4"/>
<dbReference type="Gene3D" id="2.40.160.50">
    <property type="entry name" value="membrane protein fhac: a member of the omp85/tpsb transporter family"/>
    <property type="match status" value="1"/>
</dbReference>
<evidence type="ECO:0000313" key="4">
    <source>
        <dbReference type="EMBL" id="QDH78639.1"/>
    </source>
</evidence>
<dbReference type="Pfam" id="PF01103">
    <property type="entry name" value="Omp85"/>
    <property type="match status" value="1"/>
</dbReference>
<organism evidence="4 5">
    <name type="scientific">Echinicola soli</name>
    <dbReference type="NCBI Taxonomy" id="2591634"/>
    <lineage>
        <taxon>Bacteria</taxon>
        <taxon>Pseudomonadati</taxon>
        <taxon>Bacteroidota</taxon>
        <taxon>Cytophagia</taxon>
        <taxon>Cytophagales</taxon>
        <taxon>Cyclobacteriaceae</taxon>
        <taxon>Echinicola</taxon>
    </lineage>
</organism>
<dbReference type="EMBL" id="CP041253">
    <property type="protein sequence ID" value="QDH78639.1"/>
    <property type="molecule type" value="Genomic_DNA"/>
</dbReference>
<evidence type="ECO:0000313" key="5">
    <source>
        <dbReference type="Proteomes" id="UP000316614"/>
    </source>
</evidence>
<name>A0A514CFP4_9BACT</name>